<accession>A0A7J7EJ13</accession>
<keyword evidence="2" id="KW-1185">Reference proteome</keyword>
<dbReference type="Proteomes" id="UP000551758">
    <property type="component" value="Unassembled WGS sequence"/>
</dbReference>
<dbReference type="EMBL" id="JACDTQ010002833">
    <property type="protein sequence ID" value="KAF5915624.1"/>
    <property type="molecule type" value="Genomic_DNA"/>
</dbReference>
<dbReference type="AlphaFoldDB" id="A0A7J7EJ13"/>
<feature type="non-terminal residue" evidence="1">
    <location>
        <position position="1"/>
    </location>
</feature>
<comment type="caution">
    <text evidence="1">The sequence shown here is derived from an EMBL/GenBank/DDBJ whole genome shotgun (WGS) entry which is preliminary data.</text>
</comment>
<evidence type="ECO:0000313" key="1">
    <source>
        <dbReference type="EMBL" id="KAF5915624.1"/>
    </source>
</evidence>
<reference evidence="1 2" key="1">
    <citation type="journal article" date="2020" name="Mol. Biol. Evol.">
        <title>Interspecific Gene Flow and the Evolution of Specialization in Black and White Rhinoceros.</title>
        <authorList>
            <person name="Moodley Y."/>
            <person name="Westbury M.V."/>
            <person name="Russo I.M."/>
            <person name="Gopalakrishnan S."/>
            <person name="Rakotoarivelo A."/>
            <person name="Olsen R.A."/>
            <person name="Prost S."/>
            <person name="Tunstall T."/>
            <person name="Ryder O.A."/>
            <person name="Dalen L."/>
            <person name="Bruford M.W."/>
        </authorList>
    </citation>
    <scope>NUCLEOTIDE SEQUENCE [LARGE SCALE GENOMIC DNA]</scope>
    <source>
        <strain evidence="1">SBR-YM</strain>
        <tissue evidence="1">Skin</tissue>
    </source>
</reference>
<protein>
    <submittedName>
        <fullName evidence="1">Uncharacterized protein</fullName>
    </submittedName>
</protein>
<organism evidence="1 2">
    <name type="scientific">Diceros bicornis minor</name>
    <name type="common">South-central black rhinoceros</name>
    <dbReference type="NCBI Taxonomy" id="77932"/>
    <lineage>
        <taxon>Eukaryota</taxon>
        <taxon>Metazoa</taxon>
        <taxon>Chordata</taxon>
        <taxon>Craniata</taxon>
        <taxon>Vertebrata</taxon>
        <taxon>Euteleostomi</taxon>
        <taxon>Mammalia</taxon>
        <taxon>Eutheria</taxon>
        <taxon>Laurasiatheria</taxon>
        <taxon>Perissodactyla</taxon>
        <taxon>Rhinocerotidae</taxon>
        <taxon>Diceros</taxon>
    </lineage>
</organism>
<gene>
    <name evidence="1" type="ORF">HPG69_015244</name>
</gene>
<proteinExistence type="predicted"/>
<evidence type="ECO:0000313" key="2">
    <source>
        <dbReference type="Proteomes" id="UP000551758"/>
    </source>
</evidence>
<name>A0A7J7EJ13_DICBM</name>
<sequence length="80" mass="8656">MSLGVRAGEAAGWQAGGQDVSLSCLSQITFSFDLLLFCPGALEGVQHLPHRCCWELDTISRVALAATRWPIPEAWSLSLL</sequence>